<dbReference type="InterPro" id="IPR041682">
    <property type="entry name" value="AAA_14"/>
</dbReference>
<name>A0ABZ2U5Q3_9ACTN</name>
<gene>
    <name evidence="3" type="ORF">RVF87_07900</name>
</gene>
<organism evidence="3 4">
    <name type="scientific">Gordonia hydrophobica</name>
    <dbReference type="NCBI Taxonomy" id="40516"/>
    <lineage>
        <taxon>Bacteria</taxon>
        <taxon>Bacillati</taxon>
        <taxon>Actinomycetota</taxon>
        <taxon>Actinomycetes</taxon>
        <taxon>Mycobacteriales</taxon>
        <taxon>Gordoniaceae</taxon>
        <taxon>Gordonia</taxon>
    </lineage>
</organism>
<protein>
    <submittedName>
        <fullName evidence="3">DUF4143 domain-containing protein</fullName>
    </submittedName>
</protein>
<feature type="domain" description="AAA" evidence="1">
    <location>
        <begin position="29"/>
        <end position="138"/>
    </location>
</feature>
<evidence type="ECO:0000313" key="3">
    <source>
        <dbReference type="EMBL" id="WYY08965.1"/>
    </source>
</evidence>
<proteinExistence type="predicted"/>
<evidence type="ECO:0000313" key="4">
    <source>
        <dbReference type="Proteomes" id="UP001479933"/>
    </source>
</evidence>
<evidence type="ECO:0000259" key="1">
    <source>
        <dbReference type="Pfam" id="PF13173"/>
    </source>
</evidence>
<evidence type="ECO:0000259" key="2">
    <source>
        <dbReference type="Pfam" id="PF13635"/>
    </source>
</evidence>
<feature type="domain" description="DUF4143" evidence="2">
    <location>
        <begin position="205"/>
        <end position="369"/>
    </location>
</feature>
<dbReference type="Pfam" id="PF13173">
    <property type="entry name" value="AAA_14"/>
    <property type="match status" value="1"/>
</dbReference>
<reference evidence="3 4" key="1">
    <citation type="journal article" date="2023" name="Virus Evol.">
        <title>Computational host range prediction-The good, the bad, and the ugly.</title>
        <authorList>
            <person name="Howell A.A."/>
            <person name="Versoza C.J."/>
            <person name="Pfeifer S.P."/>
        </authorList>
    </citation>
    <scope>NUCLEOTIDE SEQUENCE [LARGE SCALE GENOMIC DNA]</scope>
    <source>
        <strain evidence="3 4">1610/1b</strain>
    </source>
</reference>
<dbReference type="InterPro" id="IPR025420">
    <property type="entry name" value="DUF4143"/>
</dbReference>
<dbReference type="Pfam" id="PF13635">
    <property type="entry name" value="DUF4143"/>
    <property type="match status" value="1"/>
</dbReference>
<dbReference type="EMBL" id="CP136137">
    <property type="protein sequence ID" value="WYY08965.1"/>
    <property type="molecule type" value="Genomic_DNA"/>
</dbReference>
<accession>A0ABZ2U5Q3</accession>
<dbReference type="PANTHER" id="PTHR43566">
    <property type="entry name" value="CONSERVED PROTEIN"/>
    <property type="match status" value="1"/>
</dbReference>
<dbReference type="Proteomes" id="UP001479933">
    <property type="component" value="Chromosome"/>
</dbReference>
<keyword evidence="4" id="KW-1185">Reference proteome</keyword>
<dbReference type="RefSeq" id="WP_084247548.1">
    <property type="nucleotide sequence ID" value="NZ_CP136137.1"/>
</dbReference>
<sequence length="425" mass="45765">MDTRDVVGRDYRPRIVDAALVRALEAAGAVLVEGARATGKTMTALHAAESYVFMDDPEPQQLLGIAPRSLLSGEAPRLLDEWQLAPELWNLVRREVDAAQLAGRFILTGSAVPADDITRHTGAGRFLRLRQRTMTWSEKFDEDRERVSVAGLFAGRTPSTVFDQADGLDEVITGILTPGFPAMTDLTLGQSAARLRGYIDDVSRSDVRRLADVRHEPAVIRQLVVALARSVATDVTHRTLASDVRTVAPNIDAATVSRYVHLLQRLFVVEPQNPWAPALRSRARVRMSPKLHLVDPALAAAALGAGPAHLMSDLQGLGVLFESAVVHDLTVFADALDGEVRHYRDSNGREIDAVITLPDGRWGAVEVKLGGGQLDIGVASLDSVISQIDTDSVGEPSFRLVVTGTGPTLVTDNGTVTAPLRALAP</sequence>
<dbReference type="PANTHER" id="PTHR43566:SF2">
    <property type="entry name" value="DUF4143 DOMAIN-CONTAINING PROTEIN"/>
    <property type="match status" value="1"/>
</dbReference>